<reference evidence="4" key="1">
    <citation type="journal article" date="2014" name="Int. J. Syst. Evol. Microbiol.">
        <title>Complete genome sequence of Corynebacterium casei LMG S-19264T (=DSM 44701T), isolated from a smear-ripened cheese.</title>
        <authorList>
            <consortium name="US DOE Joint Genome Institute (JGI-PGF)"/>
            <person name="Walter F."/>
            <person name="Albersmeier A."/>
            <person name="Kalinowski J."/>
            <person name="Ruckert C."/>
        </authorList>
    </citation>
    <scope>NUCLEOTIDE SEQUENCE</scope>
    <source>
        <strain evidence="4">JCM 4633</strain>
    </source>
</reference>
<gene>
    <name evidence="4" type="ORF">GCM10010507_33980</name>
</gene>
<dbReference type="Pfam" id="PF00583">
    <property type="entry name" value="Acetyltransf_1"/>
    <property type="match status" value="1"/>
</dbReference>
<dbReference type="PROSITE" id="PS51186">
    <property type="entry name" value="GNAT"/>
    <property type="match status" value="1"/>
</dbReference>
<dbReference type="InterPro" id="IPR016181">
    <property type="entry name" value="Acyl_CoA_acyltransferase"/>
</dbReference>
<accession>A0A918WIL4</accession>
<name>A0A918WIL4_STRCJ</name>
<dbReference type="CDD" id="cd04301">
    <property type="entry name" value="NAT_SF"/>
    <property type="match status" value="1"/>
</dbReference>
<dbReference type="PANTHER" id="PTHR43877">
    <property type="entry name" value="AMINOALKYLPHOSPHONATE N-ACETYLTRANSFERASE-RELATED-RELATED"/>
    <property type="match status" value="1"/>
</dbReference>
<organism evidence="4 5">
    <name type="scientific">Streptomyces cinnamoneus</name>
    <name type="common">Streptoverticillium cinnamoneum</name>
    <dbReference type="NCBI Taxonomy" id="53446"/>
    <lineage>
        <taxon>Bacteria</taxon>
        <taxon>Bacillati</taxon>
        <taxon>Actinomycetota</taxon>
        <taxon>Actinomycetes</taxon>
        <taxon>Kitasatosporales</taxon>
        <taxon>Streptomycetaceae</taxon>
        <taxon>Streptomyces</taxon>
        <taxon>Streptomyces cinnamoneus group</taxon>
    </lineage>
</organism>
<evidence type="ECO:0000313" key="5">
    <source>
        <dbReference type="Proteomes" id="UP000646244"/>
    </source>
</evidence>
<feature type="domain" description="N-acetyltransferase" evidence="3">
    <location>
        <begin position="2"/>
        <end position="168"/>
    </location>
</feature>
<dbReference type="InterPro" id="IPR000182">
    <property type="entry name" value="GNAT_dom"/>
</dbReference>
<comment type="caution">
    <text evidence="4">The sequence shown here is derived from an EMBL/GenBank/DDBJ whole genome shotgun (WGS) entry which is preliminary data.</text>
</comment>
<dbReference type="AlphaFoldDB" id="A0A918WIL4"/>
<keyword evidence="2" id="KW-0012">Acyltransferase</keyword>
<protein>
    <submittedName>
        <fullName evidence="4">N-acetyltransferase</fullName>
    </submittedName>
</protein>
<dbReference type="GO" id="GO:0016747">
    <property type="term" value="F:acyltransferase activity, transferring groups other than amino-acyl groups"/>
    <property type="evidence" value="ECO:0007669"/>
    <property type="project" value="InterPro"/>
</dbReference>
<evidence type="ECO:0000256" key="1">
    <source>
        <dbReference type="ARBA" id="ARBA00022679"/>
    </source>
</evidence>
<dbReference type="Proteomes" id="UP000646244">
    <property type="component" value="Unassembled WGS sequence"/>
</dbReference>
<dbReference type="SUPFAM" id="SSF55729">
    <property type="entry name" value="Acyl-CoA N-acyltransferases (Nat)"/>
    <property type="match status" value="1"/>
</dbReference>
<reference evidence="4" key="2">
    <citation type="submission" date="2020-09" db="EMBL/GenBank/DDBJ databases">
        <authorList>
            <person name="Sun Q."/>
            <person name="Ohkuma M."/>
        </authorList>
    </citation>
    <scope>NUCLEOTIDE SEQUENCE</scope>
    <source>
        <strain evidence="4">JCM 4633</strain>
    </source>
</reference>
<evidence type="ECO:0000259" key="3">
    <source>
        <dbReference type="PROSITE" id="PS51186"/>
    </source>
</evidence>
<proteinExistence type="predicted"/>
<evidence type="ECO:0000256" key="2">
    <source>
        <dbReference type="ARBA" id="ARBA00023315"/>
    </source>
</evidence>
<evidence type="ECO:0000313" key="4">
    <source>
        <dbReference type="EMBL" id="GHC54907.1"/>
    </source>
</evidence>
<dbReference type="Gene3D" id="3.40.630.30">
    <property type="match status" value="1"/>
</dbReference>
<keyword evidence="1" id="KW-0808">Transferase</keyword>
<dbReference type="InterPro" id="IPR050832">
    <property type="entry name" value="Bact_Acetyltransf"/>
</dbReference>
<sequence>MVNIREMTDADIETVAGIRVAGWRHAYAGLVPQHHLDAMDAQANAAHHRARLASGTDRAVNAVAEGADGVVGWVSYGPCRDADQPPATGELYAVYVRPELIGTGVGRALWGAALEGARERGWERMVLWVLKGNARARLFYERAGCAPDGAGRLDDVDGTAVPEVRYVLEPDRRP</sequence>
<dbReference type="RefSeq" id="WP_190110642.1">
    <property type="nucleotide sequence ID" value="NZ_BMVB01000010.1"/>
</dbReference>
<dbReference type="EMBL" id="BMVB01000010">
    <property type="protein sequence ID" value="GHC54907.1"/>
    <property type="molecule type" value="Genomic_DNA"/>
</dbReference>